<dbReference type="EMBL" id="MNAD01000903">
    <property type="protein sequence ID" value="OJT09519.1"/>
    <property type="molecule type" value="Genomic_DNA"/>
</dbReference>
<dbReference type="Proteomes" id="UP000184267">
    <property type="component" value="Unassembled WGS sequence"/>
</dbReference>
<reference evidence="1 2" key="1">
    <citation type="submission" date="2016-10" db="EMBL/GenBank/DDBJ databases">
        <title>Genome sequence of the basidiomycete white-rot fungus Trametes pubescens.</title>
        <authorList>
            <person name="Makela M.R."/>
            <person name="Granchi Z."/>
            <person name="Peng M."/>
            <person name="De Vries R.P."/>
            <person name="Grigoriev I."/>
            <person name="Riley R."/>
            <person name="Hilden K."/>
        </authorList>
    </citation>
    <scope>NUCLEOTIDE SEQUENCE [LARGE SCALE GENOMIC DNA]</scope>
    <source>
        <strain evidence="1 2">FBCC735</strain>
    </source>
</reference>
<dbReference type="AlphaFoldDB" id="A0A1M2VPJ3"/>
<proteinExistence type="predicted"/>
<evidence type="ECO:0000313" key="1">
    <source>
        <dbReference type="EMBL" id="OJT09519.1"/>
    </source>
</evidence>
<evidence type="ECO:0000313" key="2">
    <source>
        <dbReference type="Proteomes" id="UP000184267"/>
    </source>
</evidence>
<sequence>MERVQGTLRGAVSEHKSVFWTTFTEGSMLLAWQEEAAGDIPFRSFRAAGGKVRRWLCVPDLAIGTTRLLVGE</sequence>
<protein>
    <submittedName>
        <fullName evidence="1">Uncharacterized protein</fullName>
    </submittedName>
</protein>
<organism evidence="1 2">
    <name type="scientific">Trametes pubescens</name>
    <name type="common">White-rot fungus</name>
    <dbReference type="NCBI Taxonomy" id="154538"/>
    <lineage>
        <taxon>Eukaryota</taxon>
        <taxon>Fungi</taxon>
        <taxon>Dikarya</taxon>
        <taxon>Basidiomycota</taxon>
        <taxon>Agaricomycotina</taxon>
        <taxon>Agaricomycetes</taxon>
        <taxon>Polyporales</taxon>
        <taxon>Polyporaceae</taxon>
        <taxon>Trametes</taxon>
    </lineage>
</organism>
<accession>A0A1M2VPJ3</accession>
<keyword evidence="2" id="KW-1185">Reference proteome</keyword>
<name>A0A1M2VPJ3_TRAPU</name>
<gene>
    <name evidence="1" type="ORF">TRAPUB_14018</name>
</gene>
<comment type="caution">
    <text evidence="1">The sequence shown here is derived from an EMBL/GenBank/DDBJ whole genome shotgun (WGS) entry which is preliminary data.</text>
</comment>